<protein>
    <recommendedName>
        <fullName evidence="3 9">Carbonic anhydrase</fullName>
        <ecNumber evidence="3 9">4.2.1.1</ecNumber>
    </recommendedName>
</protein>
<evidence type="ECO:0000256" key="9">
    <source>
        <dbReference type="RuleBase" id="RU367011"/>
    </source>
</evidence>
<dbReference type="Gene3D" id="3.10.200.10">
    <property type="entry name" value="Alpha carbonic anhydrase"/>
    <property type="match status" value="1"/>
</dbReference>
<evidence type="ECO:0000313" key="11">
    <source>
        <dbReference type="EMBL" id="AIM43573.1"/>
    </source>
</evidence>
<evidence type="ECO:0000256" key="1">
    <source>
        <dbReference type="ARBA" id="ARBA00002904"/>
    </source>
</evidence>
<evidence type="ECO:0000256" key="2">
    <source>
        <dbReference type="ARBA" id="ARBA00010718"/>
    </source>
</evidence>
<dbReference type="GO" id="GO:0008270">
    <property type="term" value="F:zinc ion binding"/>
    <property type="evidence" value="ECO:0007669"/>
    <property type="project" value="UniProtKB-UniRule"/>
</dbReference>
<reference evidence="11" key="1">
    <citation type="journal article" date="2014" name="J. Exp. Biol.">
        <title>Osmoregulation in the Hawaiian anchialine shrimp Halocaridina rubra (Crustacea: Atyidae): expression of ion transporters, mitochondria-rich cell proliferation and hemolymph osmolality during salinity transfers.</title>
        <authorList>
            <person name="Havird J.C."/>
            <person name="Santos S.R."/>
            <person name="Henry R.P."/>
        </authorList>
    </citation>
    <scope>NUCLEOTIDE SEQUENCE</scope>
    <source>
        <strain evidence="11">EP</strain>
    </source>
</reference>
<proteinExistence type="evidence at transcript level"/>
<dbReference type="CDD" id="cd00326">
    <property type="entry name" value="alpha_CA"/>
    <property type="match status" value="1"/>
</dbReference>
<dbReference type="PANTHER" id="PTHR18952:SF265">
    <property type="entry name" value="CARBONIC ANHYDRASE"/>
    <property type="match status" value="1"/>
</dbReference>
<dbReference type="InterPro" id="IPR018338">
    <property type="entry name" value="Carbonic_anhydrase_a-class_CS"/>
</dbReference>
<dbReference type="GO" id="GO:0004089">
    <property type="term" value="F:carbonate dehydratase activity"/>
    <property type="evidence" value="ECO:0007669"/>
    <property type="project" value="UniProtKB-UniRule"/>
</dbReference>
<keyword evidence="4 9" id="KW-0479">Metal-binding</keyword>
<dbReference type="EC" id="4.2.1.1" evidence="3 9"/>
<dbReference type="PROSITE" id="PS00162">
    <property type="entry name" value="ALPHA_CA_1"/>
    <property type="match status" value="1"/>
</dbReference>
<keyword evidence="5 9" id="KW-0862">Zinc</keyword>
<comment type="cofactor">
    <cofactor evidence="9">
        <name>Zn(2+)</name>
        <dbReference type="ChEBI" id="CHEBI:29105"/>
    </cofactor>
</comment>
<dbReference type="AlphaFoldDB" id="A0A088FII5"/>
<dbReference type="Pfam" id="PF00194">
    <property type="entry name" value="Carb_anhydrase"/>
    <property type="match status" value="1"/>
</dbReference>
<accession>A0A088FII5</accession>
<evidence type="ECO:0000256" key="8">
    <source>
        <dbReference type="ARBA" id="ARBA00048348"/>
    </source>
</evidence>
<dbReference type="SUPFAM" id="SSF51069">
    <property type="entry name" value="Carbonic anhydrase"/>
    <property type="match status" value="1"/>
</dbReference>
<dbReference type="SMART" id="SM01057">
    <property type="entry name" value="Carb_anhydrase"/>
    <property type="match status" value="1"/>
</dbReference>
<evidence type="ECO:0000256" key="5">
    <source>
        <dbReference type="ARBA" id="ARBA00022833"/>
    </source>
</evidence>
<keyword evidence="9" id="KW-0732">Signal</keyword>
<feature type="domain" description="Alpha-carbonic anhydrase" evidence="10">
    <location>
        <begin position="26"/>
        <end position="281"/>
    </location>
</feature>
<evidence type="ECO:0000256" key="6">
    <source>
        <dbReference type="ARBA" id="ARBA00023180"/>
    </source>
</evidence>
<evidence type="ECO:0000256" key="3">
    <source>
        <dbReference type="ARBA" id="ARBA00012925"/>
    </source>
</evidence>
<evidence type="ECO:0000259" key="10">
    <source>
        <dbReference type="PROSITE" id="PS51144"/>
    </source>
</evidence>
<name>A0A088FII5_HALRR</name>
<dbReference type="InterPro" id="IPR036398">
    <property type="entry name" value="CA_dom_sf"/>
</dbReference>
<evidence type="ECO:0000256" key="7">
    <source>
        <dbReference type="ARBA" id="ARBA00023239"/>
    </source>
</evidence>
<dbReference type="EMBL" id="KF650061">
    <property type="protein sequence ID" value="AIM43573.1"/>
    <property type="molecule type" value="mRNA"/>
</dbReference>
<organism evidence="11">
    <name type="scientific">Halocaridina rubra</name>
    <name type="common">Hawaiian red shrimp</name>
    <dbReference type="NCBI Taxonomy" id="373956"/>
    <lineage>
        <taxon>Eukaryota</taxon>
        <taxon>Metazoa</taxon>
        <taxon>Ecdysozoa</taxon>
        <taxon>Arthropoda</taxon>
        <taxon>Crustacea</taxon>
        <taxon>Multicrustacea</taxon>
        <taxon>Malacostraca</taxon>
        <taxon>Eumalacostraca</taxon>
        <taxon>Eucarida</taxon>
        <taxon>Decapoda</taxon>
        <taxon>Pleocyemata</taxon>
        <taxon>Caridea</taxon>
        <taxon>Atyoidea</taxon>
        <taxon>Atyidae</taxon>
        <taxon>Halocaridina</taxon>
    </lineage>
</organism>
<comment type="function">
    <text evidence="1 9">Reversible hydration of carbon dioxide.</text>
</comment>
<evidence type="ECO:0000256" key="4">
    <source>
        <dbReference type="ARBA" id="ARBA00022723"/>
    </source>
</evidence>
<sequence length="310" mass="33880">MALPALVLCCLALLAQDILASGGGGPSWTYTGQHGPSNWGSMFRECAGKRQSPINIETGNVKTEYWRPFTLKNYDQPPTRMRIKNNGHSAVVEMDAPSAPRVSQGGLKGEYIFAQYHFHWGGDSSLGSEHTIDGVRYPMELHMVHYKASYGSLGSAVAKPDGLAVLGVMLEISGTDNPALTPLVSALRNITDSGMFADVAANYPLRAFLPRNLEKFYRYEGSLTTPTCNEVVTWTVFADAIPVSEKQMEFFRSLKNDNGGAMVNNFRPPQPLNSRKVMVSAESGADSASMKKVGLTLYFMTSMAVLMMNM</sequence>
<dbReference type="PROSITE" id="PS51144">
    <property type="entry name" value="ALPHA_CA_2"/>
    <property type="match status" value="1"/>
</dbReference>
<dbReference type="FunFam" id="3.10.200.10:FF:000003">
    <property type="entry name" value="Carbonic anhydrase 12"/>
    <property type="match status" value="1"/>
</dbReference>
<feature type="chain" id="PRO_5025088618" description="Carbonic anhydrase" evidence="9">
    <location>
        <begin position="21"/>
        <end position="310"/>
    </location>
</feature>
<dbReference type="InterPro" id="IPR001148">
    <property type="entry name" value="CA_dom"/>
</dbReference>
<keyword evidence="6" id="KW-0325">Glycoprotein</keyword>
<comment type="similarity">
    <text evidence="2 9">Belongs to the alpha-carbonic anhydrase family.</text>
</comment>
<comment type="catalytic activity">
    <reaction evidence="8 9">
        <text>hydrogencarbonate + H(+) = CO2 + H2O</text>
        <dbReference type="Rhea" id="RHEA:10748"/>
        <dbReference type="ChEBI" id="CHEBI:15377"/>
        <dbReference type="ChEBI" id="CHEBI:15378"/>
        <dbReference type="ChEBI" id="CHEBI:16526"/>
        <dbReference type="ChEBI" id="CHEBI:17544"/>
        <dbReference type="EC" id="4.2.1.1"/>
    </reaction>
</comment>
<dbReference type="InterPro" id="IPR023561">
    <property type="entry name" value="Carbonic_anhydrase_a-class"/>
</dbReference>
<dbReference type="PANTHER" id="PTHR18952">
    <property type="entry name" value="CARBONIC ANHYDRASE"/>
    <property type="match status" value="1"/>
</dbReference>
<feature type="signal peptide" evidence="9">
    <location>
        <begin position="1"/>
        <end position="20"/>
    </location>
</feature>
<keyword evidence="7 9" id="KW-0456">Lyase</keyword>